<protein>
    <submittedName>
        <fullName evidence="1">L,D-transpeptidase</fullName>
    </submittedName>
</protein>
<dbReference type="AlphaFoldDB" id="A0A502FJ85"/>
<keyword evidence="2" id="KW-1185">Reference proteome</keyword>
<dbReference type="InterPro" id="IPR038063">
    <property type="entry name" value="Transpep_catalytic_dom"/>
</dbReference>
<dbReference type="EMBL" id="RCZC01000008">
    <property type="protein sequence ID" value="TPG49173.1"/>
    <property type="molecule type" value="Genomic_DNA"/>
</dbReference>
<reference evidence="1 2" key="1">
    <citation type="journal article" date="2019" name="Environ. Microbiol.">
        <title>Species interactions and distinct microbial communities in high Arctic permafrost affected cryosols are associated with the CH4 and CO2 gas fluxes.</title>
        <authorList>
            <person name="Altshuler I."/>
            <person name="Hamel J."/>
            <person name="Turney S."/>
            <person name="Magnuson E."/>
            <person name="Levesque R."/>
            <person name="Greer C."/>
            <person name="Whyte L.G."/>
        </authorList>
    </citation>
    <scope>NUCLEOTIDE SEQUENCE [LARGE SCALE GENOMIC DNA]</scope>
    <source>
        <strain evidence="1 2">E6.1</strain>
    </source>
</reference>
<dbReference type="OrthoDB" id="7202732at2"/>
<evidence type="ECO:0000313" key="2">
    <source>
        <dbReference type="Proteomes" id="UP000319931"/>
    </source>
</evidence>
<proteinExistence type="predicted"/>
<evidence type="ECO:0000313" key="1">
    <source>
        <dbReference type="EMBL" id="TPG49173.1"/>
    </source>
</evidence>
<name>A0A502FJ85_9SPHN</name>
<accession>A0A502FJ85</accession>
<dbReference type="SUPFAM" id="SSF141523">
    <property type="entry name" value="L,D-transpeptidase catalytic domain-like"/>
    <property type="match status" value="1"/>
</dbReference>
<comment type="caution">
    <text evidence="1">The sequence shown here is derived from an EMBL/GenBank/DDBJ whole genome shotgun (WGS) entry which is preliminary data.</text>
</comment>
<organism evidence="1 2">
    <name type="scientific">Sphingomonas glacialis</name>
    <dbReference type="NCBI Taxonomy" id="658225"/>
    <lineage>
        <taxon>Bacteria</taxon>
        <taxon>Pseudomonadati</taxon>
        <taxon>Pseudomonadota</taxon>
        <taxon>Alphaproteobacteria</taxon>
        <taxon>Sphingomonadales</taxon>
        <taxon>Sphingomonadaceae</taxon>
        <taxon>Sphingomonas</taxon>
    </lineage>
</organism>
<sequence>MPASTEALALAAWVVAKADAHGLPFIVIDKVHAQVVAFTADGAVRATTPALLGAARGDLSPPGIGTLKLAQITPAMRTTPAGRFEVGFGADLGPHDVLWIDYDAAISLHRVVTSNAAEHRLQRLATPSVADNRISYGCINVPVRFYEGVIQPLFRPANGIAYILPETPAFGSLIAHIEAHPHPR</sequence>
<dbReference type="Proteomes" id="UP000319931">
    <property type="component" value="Unassembled WGS sequence"/>
</dbReference>
<gene>
    <name evidence="1" type="ORF">EAH76_19850</name>
</gene>